<reference evidence="5 6" key="1">
    <citation type="submission" date="2023-10" db="EMBL/GenBank/DDBJ databases">
        <title>Development of a sustainable strategy for remediation of hydrocarbon-contaminated territories based on the waste exchange concept.</title>
        <authorList>
            <person name="Krivoruchko A."/>
        </authorList>
    </citation>
    <scope>NUCLEOTIDE SEQUENCE [LARGE SCALE GENOMIC DNA]</scope>
    <source>
        <strain evidence="5 6">IEGM 1322</strain>
    </source>
</reference>
<dbReference type="PANTHER" id="PTHR33744">
    <property type="entry name" value="CARBOHYDRATE DIACID REGULATOR"/>
    <property type="match status" value="1"/>
</dbReference>
<dbReference type="PANTHER" id="PTHR33744:SF1">
    <property type="entry name" value="DNA-BINDING TRANSCRIPTIONAL ACTIVATOR ADER"/>
    <property type="match status" value="1"/>
</dbReference>
<name>A0ABU4B3Z7_9NOCA</name>
<dbReference type="InterPro" id="IPR025751">
    <property type="entry name" value="RsbRD_N_dom"/>
</dbReference>
<dbReference type="Gene3D" id="1.10.10.2840">
    <property type="entry name" value="PucR C-terminal helix-turn-helix domain"/>
    <property type="match status" value="1"/>
</dbReference>
<dbReference type="Proteomes" id="UP001185899">
    <property type="component" value="Unassembled WGS sequence"/>
</dbReference>
<dbReference type="InterPro" id="IPR025736">
    <property type="entry name" value="PucR_C-HTH_dom"/>
</dbReference>
<organism evidence="5 6">
    <name type="scientific">Rhodococcus cercidiphylli</name>
    <dbReference type="NCBI Taxonomy" id="489916"/>
    <lineage>
        <taxon>Bacteria</taxon>
        <taxon>Bacillati</taxon>
        <taxon>Actinomycetota</taxon>
        <taxon>Actinomycetes</taxon>
        <taxon>Mycobacteriales</taxon>
        <taxon>Nocardiaceae</taxon>
        <taxon>Rhodococcus</taxon>
    </lineage>
</organism>
<dbReference type="InterPro" id="IPR042070">
    <property type="entry name" value="PucR_C-HTH_sf"/>
</dbReference>
<dbReference type="InterPro" id="IPR041522">
    <property type="entry name" value="CdaR_GGDEF"/>
</dbReference>
<dbReference type="Pfam" id="PF17853">
    <property type="entry name" value="GGDEF_2"/>
    <property type="match status" value="1"/>
</dbReference>
<proteinExistence type="inferred from homology"/>
<keyword evidence="6" id="KW-1185">Reference proteome</keyword>
<evidence type="ECO:0000313" key="6">
    <source>
        <dbReference type="Proteomes" id="UP001185899"/>
    </source>
</evidence>
<evidence type="ECO:0000259" key="2">
    <source>
        <dbReference type="Pfam" id="PF13556"/>
    </source>
</evidence>
<feature type="domain" description="RsbT co-antagonist protein RsbRD N-terminal" evidence="3">
    <location>
        <begin position="37"/>
        <end position="174"/>
    </location>
</feature>
<dbReference type="Pfam" id="PF13556">
    <property type="entry name" value="HTH_30"/>
    <property type="match status" value="1"/>
</dbReference>
<feature type="domain" description="PucR C-terminal helix-turn-helix" evidence="2">
    <location>
        <begin position="362"/>
        <end position="416"/>
    </location>
</feature>
<comment type="caution">
    <text evidence="5">The sequence shown here is derived from an EMBL/GenBank/DDBJ whole genome shotgun (WGS) entry which is preliminary data.</text>
</comment>
<evidence type="ECO:0000259" key="4">
    <source>
        <dbReference type="Pfam" id="PF17853"/>
    </source>
</evidence>
<sequence>MQPPLINVHAESAVEVVVASVIAEMSAHLVEESRNIRAVLEREIAELGGDNQLLELLGASIEGNVDTVFHVLQHGITADHLHAPSAAMEYARRLAQHAIPVTALVRAYRLGQTTLLDRIFAKLQASSIDPVLGLKVSHHIVAISSVYIDWISEQVVSAYQVEHERWLANRNNVRATQIRELLSTGGPTDDRRATMQIGYQLAQHHCAAILWIDEPESDRDGLPALEQLAWRICETIEDRPTPLFVAADRLTAWVWIPLGQRPDRLDLGRIRALLSADESGDAHVALGTVQLGSAGFRTSHLQAQRTRAIAVLAEDGRRPVTCYTDPGLAVSSLVSSDPVRAHEWIRSTLGHLADDTEVAHRLRDTLRTFFDCRSSHKATALALHLHYNTVKYRVKSAEQMLGHSINENRFDIEQALVLQSWLGSAPGSMES</sequence>
<comment type="similarity">
    <text evidence="1">Belongs to the CdaR family.</text>
</comment>
<dbReference type="Pfam" id="PF14361">
    <property type="entry name" value="RsbRD_N"/>
    <property type="match status" value="1"/>
</dbReference>
<evidence type="ECO:0000259" key="3">
    <source>
        <dbReference type="Pfam" id="PF14361"/>
    </source>
</evidence>
<dbReference type="RefSeq" id="WP_317549507.1">
    <property type="nucleotide sequence ID" value="NZ_JAWLKE010000009.1"/>
</dbReference>
<evidence type="ECO:0000313" key="5">
    <source>
        <dbReference type="EMBL" id="MDV6233207.1"/>
    </source>
</evidence>
<accession>A0ABU4B3Z7</accession>
<dbReference type="InterPro" id="IPR051448">
    <property type="entry name" value="CdaR-like_regulators"/>
</dbReference>
<evidence type="ECO:0000256" key="1">
    <source>
        <dbReference type="ARBA" id="ARBA00006754"/>
    </source>
</evidence>
<feature type="domain" description="CdaR GGDEF-like" evidence="4">
    <location>
        <begin position="192"/>
        <end position="308"/>
    </location>
</feature>
<protein>
    <submittedName>
        <fullName evidence="5">Helix-turn-helix domain-containing protein</fullName>
    </submittedName>
</protein>
<gene>
    <name evidence="5" type="ORF">R3P95_21845</name>
</gene>
<dbReference type="EMBL" id="JAWLKE010000009">
    <property type="protein sequence ID" value="MDV6233207.1"/>
    <property type="molecule type" value="Genomic_DNA"/>
</dbReference>